<dbReference type="EMBL" id="MFZO01000015">
    <property type="protein sequence ID" value="OGK25232.1"/>
    <property type="molecule type" value="Genomic_DNA"/>
</dbReference>
<dbReference type="Pfam" id="PF07687">
    <property type="entry name" value="M20_dimer"/>
    <property type="match status" value="1"/>
</dbReference>
<dbReference type="Gene3D" id="3.30.70.360">
    <property type="match status" value="1"/>
</dbReference>
<gene>
    <name evidence="5" type="ORF">A3C25_04270</name>
</gene>
<accession>A0A1F7H3G3</accession>
<dbReference type="AlphaFoldDB" id="A0A1F7H3G3"/>
<dbReference type="GO" id="GO:0046872">
    <property type="term" value="F:metal ion binding"/>
    <property type="evidence" value="ECO:0007669"/>
    <property type="project" value="UniProtKB-KW"/>
</dbReference>
<evidence type="ECO:0000256" key="1">
    <source>
        <dbReference type="ARBA" id="ARBA00022670"/>
    </source>
</evidence>
<dbReference type="SUPFAM" id="SSF53187">
    <property type="entry name" value="Zn-dependent exopeptidases"/>
    <property type="match status" value="1"/>
</dbReference>
<sequence>MNKAEILKLFSDLISIQSVSADSKRRSEILKAVDLLKNKLKEIGFKIKLIGKGDSPPLILGTYHLDHDRCLDGKVQTIGIYGHYDVQPEDPVKEWRTPPFNLTVRGGKIYGRGAADNKGHIIQNFTSIKRLIEVKKLKSDIVFILEGEEETGSVHLEEFVKKAKDILSKVEVFYVTDTGMYRKNMPQIFFGLRGLVYFELTIETGTKDLHSGLWGNRVLNPAQVASQLFAKMKDGKNERVLIPGFYNEVRSISKKERKLLEAVARTDEGQIKEAGVYKILSLDKKQPYLSAKIYPSLDINGFVSGYTGEGAKTIIPRQAVVKFSCRLVEQQNPEKTEILVRDFIAKNLPEGVKYGLKILSKDHPFYTEINNRYVKKTAEILSDFFGNETRFNRTGGSIPAAEILQRLYKKPIILTGFTLPDDSIHSPNENFDEEMFWKGIEALGKIYSQ</sequence>
<dbReference type="Proteomes" id="UP000177913">
    <property type="component" value="Unassembled WGS sequence"/>
</dbReference>
<keyword evidence="3" id="KW-0378">Hydrolase</keyword>
<evidence type="ECO:0000313" key="5">
    <source>
        <dbReference type="EMBL" id="OGK25232.1"/>
    </source>
</evidence>
<keyword evidence="2" id="KW-0479">Metal-binding</keyword>
<dbReference type="GO" id="GO:0008233">
    <property type="term" value="F:peptidase activity"/>
    <property type="evidence" value="ECO:0007669"/>
    <property type="project" value="UniProtKB-KW"/>
</dbReference>
<reference evidence="5 6" key="1">
    <citation type="journal article" date="2016" name="Nat. Commun.">
        <title>Thousands of microbial genomes shed light on interconnected biogeochemical processes in an aquifer system.</title>
        <authorList>
            <person name="Anantharaman K."/>
            <person name="Brown C.T."/>
            <person name="Hug L.A."/>
            <person name="Sharon I."/>
            <person name="Castelle C.J."/>
            <person name="Probst A.J."/>
            <person name="Thomas B.C."/>
            <person name="Singh A."/>
            <person name="Wilkins M.J."/>
            <person name="Karaoz U."/>
            <person name="Brodie E.L."/>
            <person name="Williams K.H."/>
            <person name="Hubbard S.S."/>
            <person name="Banfield J.F."/>
        </authorList>
    </citation>
    <scope>NUCLEOTIDE SEQUENCE [LARGE SCALE GENOMIC DNA]</scope>
</reference>
<dbReference type="NCBIfam" id="NF006579">
    <property type="entry name" value="PRK09104.1"/>
    <property type="match status" value="1"/>
</dbReference>
<dbReference type="InterPro" id="IPR051458">
    <property type="entry name" value="Cyt/Met_Dipeptidase"/>
</dbReference>
<dbReference type="InterPro" id="IPR011650">
    <property type="entry name" value="Peptidase_M20_dimer"/>
</dbReference>
<dbReference type="PANTHER" id="PTHR43270:SF8">
    <property type="entry name" value="DI- AND TRIPEPTIDASE DUG2-RELATED"/>
    <property type="match status" value="1"/>
</dbReference>
<dbReference type="PANTHER" id="PTHR43270">
    <property type="entry name" value="BETA-ALA-HIS DIPEPTIDASE"/>
    <property type="match status" value="1"/>
</dbReference>
<proteinExistence type="predicted"/>
<dbReference type="Pfam" id="PF01546">
    <property type="entry name" value="Peptidase_M20"/>
    <property type="match status" value="1"/>
</dbReference>
<feature type="domain" description="Peptidase M20 dimerisation" evidence="4">
    <location>
        <begin position="191"/>
        <end position="351"/>
    </location>
</feature>
<comment type="caution">
    <text evidence="5">The sequence shown here is derived from an EMBL/GenBank/DDBJ whole genome shotgun (WGS) entry which is preliminary data.</text>
</comment>
<dbReference type="Gene3D" id="3.40.630.10">
    <property type="entry name" value="Zn peptidases"/>
    <property type="match status" value="1"/>
</dbReference>
<evidence type="ECO:0000259" key="4">
    <source>
        <dbReference type="Pfam" id="PF07687"/>
    </source>
</evidence>
<protein>
    <recommendedName>
        <fullName evidence="4">Peptidase M20 dimerisation domain-containing protein</fullName>
    </recommendedName>
</protein>
<evidence type="ECO:0000313" key="6">
    <source>
        <dbReference type="Proteomes" id="UP000177913"/>
    </source>
</evidence>
<keyword evidence="1" id="KW-0645">Protease</keyword>
<name>A0A1F7H3G3_9BACT</name>
<dbReference type="InterPro" id="IPR002933">
    <property type="entry name" value="Peptidase_M20"/>
</dbReference>
<organism evidence="5 6">
    <name type="scientific">Candidatus Roizmanbacteria bacterium RIFCSPHIGHO2_02_FULL_38_11</name>
    <dbReference type="NCBI Taxonomy" id="1802039"/>
    <lineage>
        <taxon>Bacteria</taxon>
        <taxon>Candidatus Roizmaniibacteriota</taxon>
    </lineage>
</organism>
<evidence type="ECO:0000256" key="2">
    <source>
        <dbReference type="ARBA" id="ARBA00022723"/>
    </source>
</evidence>
<evidence type="ECO:0000256" key="3">
    <source>
        <dbReference type="ARBA" id="ARBA00022801"/>
    </source>
</evidence>
<dbReference type="GO" id="GO:0006508">
    <property type="term" value="P:proteolysis"/>
    <property type="evidence" value="ECO:0007669"/>
    <property type="project" value="UniProtKB-KW"/>
</dbReference>